<proteinExistence type="predicted"/>
<accession>A0A1D1VUK1</accession>
<evidence type="ECO:0008006" key="4">
    <source>
        <dbReference type="Google" id="ProtNLM"/>
    </source>
</evidence>
<feature type="compositionally biased region" description="Polar residues" evidence="1">
    <location>
        <begin position="19"/>
        <end position="43"/>
    </location>
</feature>
<sequence>MVPEKAKTSRSAPDIPGKLSSNVTQRSNGTANGTSTLSSTSDWEQQRKHDMKAVMELSNMLRTGLSPEQLEICVNLLESGKVPPRLLADFIRRAREFP</sequence>
<dbReference type="GO" id="GO:0033566">
    <property type="term" value="P:gamma-tubulin complex localization"/>
    <property type="evidence" value="ECO:0007669"/>
    <property type="project" value="InterPro"/>
</dbReference>
<name>A0A1D1VUK1_RAMVA</name>
<dbReference type="Proteomes" id="UP000186922">
    <property type="component" value="Unassembled WGS sequence"/>
</dbReference>
<protein>
    <recommendedName>
        <fullName evidence="4">Mitotic-spindle organizing protein 1</fullName>
    </recommendedName>
</protein>
<dbReference type="AlphaFoldDB" id="A0A1D1VUK1"/>
<evidence type="ECO:0000313" key="3">
    <source>
        <dbReference type="Proteomes" id="UP000186922"/>
    </source>
</evidence>
<dbReference type="InterPro" id="IPR022214">
    <property type="entry name" value="MZT1"/>
</dbReference>
<dbReference type="Pfam" id="PF12554">
    <property type="entry name" value="MOZART1"/>
    <property type="match status" value="1"/>
</dbReference>
<organism evidence="2 3">
    <name type="scientific">Ramazzottius varieornatus</name>
    <name type="common">Water bear</name>
    <name type="synonym">Tardigrade</name>
    <dbReference type="NCBI Taxonomy" id="947166"/>
    <lineage>
        <taxon>Eukaryota</taxon>
        <taxon>Metazoa</taxon>
        <taxon>Ecdysozoa</taxon>
        <taxon>Tardigrada</taxon>
        <taxon>Eutardigrada</taxon>
        <taxon>Parachela</taxon>
        <taxon>Hypsibioidea</taxon>
        <taxon>Ramazzottiidae</taxon>
        <taxon>Ramazzottius</taxon>
    </lineage>
</organism>
<gene>
    <name evidence="2" type="primary">RvY_15342-1</name>
    <name evidence="2" type="synonym">RvY_15342.1</name>
    <name evidence="2" type="ORF">RvY_15342</name>
</gene>
<reference evidence="2 3" key="1">
    <citation type="journal article" date="2016" name="Nat. Commun.">
        <title>Extremotolerant tardigrade genome and improved radiotolerance of human cultured cells by tardigrade-unique protein.</title>
        <authorList>
            <person name="Hashimoto T."/>
            <person name="Horikawa D.D."/>
            <person name="Saito Y."/>
            <person name="Kuwahara H."/>
            <person name="Kozuka-Hata H."/>
            <person name="Shin-I T."/>
            <person name="Minakuchi Y."/>
            <person name="Ohishi K."/>
            <person name="Motoyama A."/>
            <person name="Aizu T."/>
            <person name="Enomoto A."/>
            <person name="Kondo K."/>
            <person name="Tanaka S."/>
            <person name="Hara Y."/>
            <person name="Koshikawa S."/>
            <person name="Sagara H."/>
            <person name="Miura T."/>
            <person name="Yokobori S."/>
            <person name="Miyagawa K."/>
            <person name="Suzuki Y."/>
            <person name="Kubo T."/>
            <person name="Oyama M."/>
            <person name="Kohara Y."/>
            <person name="Fujiyama A."/>
            <person name="Arakawa K."/>
            <person name="Katayama T."/>
            <person name="Toyoda A."/>
            <person name="Kunieda T."/>
        </authorList>
    </citation>
    <scope>NUCLEOTIDE SEQUENCE [LARGE SCALE GENOMIC DNA]</scope>
    <source>
        <strain evidence="2 3">YOKOZUNA-1</strain>
    </source>
</reference>
<comment type="caution">
    <text evidence="2">The sequence shown here is derived from an EMBL/GenBank/DDBJ whole genome shotgun (WGS) entry which is preliminary data.</text>
</comment>
<keyword evidence="3" id="KW-1185">Reference proteome</keyword>
<evidence type="ECO:0000256" key="1">
    <source>
        <dbReference type="SAM" id="MobiDB-lite"/>
    </source>
</evidence>
<feature type="region of interest" description="Disordered" evidence="1">
    <location>
        <begin position="1"/>
        <end position="50"/>
    </location>
</feature>
<dbReference type="GO" id="GO:0000931">
    <property type="term" value="C:gamma-tubulin ring complex"/>
    <property type="evidence" value="ECO:0007669"/>
    <property type="project" value="InterPro"/>
</dbReference>
<dbReference type="OrthoDB" id="48571at2759"/>
<evidence type="ECO:0000313" key="2">
    <source>
        <dbReference type="EMBL" id="GAV05172.1"/>
    </source>
</evidence>
<dbReference type="EMBL" id="BDGG01000012">
    <property type="protein sequence ID" value="GAV05172.1"/>
    <property type="molecule type" value="Genomic_DNA"/>
</dbReference>